<protein>
    <submittedName>
        <fullName evidence="1">Uncharacterized protein</fullName>
    </submittedName>
</protein>
<organism evidence="1">
    <name type="scientific">Myoviridae sp. ctNYa18</name>
    <dbReference type="NCBI Taxonomy" id="2825090"/>
    <lineage>
        <taxon>Viruses</taxon>
        <taxon>Duplodnaviria</taxon>
        <taxon>Heunggongvirae</taxon>
        <taxon>Uroviricota</taxon>
        <taxon>Caudoviricetes</taxon>
    </lineage>
</organism>
<reference evidence="1" key="1">
    <citation type="journal article" date="2021" name="Proc. Natl. Acad. Sci. U.S.A.">
        <title>A Catalog of Tens of Thousands of Viruses from Human Metagenomes Reveals Hidden Associations with Chronic Diseases.</title>
        <authorList>
            <person name="Tisza M.J."/>
            <person name="Buck C.B."/>
        </authorList>
    </citation>
    <scope>NUCLEOTIDE SEQUENCE</scope>
    <source>
        <strain evidence="1">CtNYa18</strain>
    </source>
</reference>
<name>A0A8S5PIF9_9CAUD</name>
<dbReference type="EMBL" id="BK015422">
    <property type="protein sequence ID" value="DAE05972.1"/>
    <property type="molecule type" value="Genomic_DNA"/>
</dbReference>
<sequence length="60" mass="7273">MRPETHILTYIIPRFYRKHNAFFMVLYNHNILAGKILFNRNKTMPLCQLYLLLSSMVEQE</sequence>
<accession>A0A8S5PIF9</accession>
<evidence type="ECO:0000313" key="1">
    <source>
        <dbReference type="EMBL" id="DAE05972.1"/>
    </source>
</evidence>
<proteinExistence type="predicted"/>